<evidence type="ECO:0000313" key="4">
    <source>
        <dbReference type="Proteomes" id="UP000256345"/>
    </source>
</evidence>
<keyword evidence="1" id="KW-0732">Signal</keyword>
<dbReference type="EMBL" id="QUMU01000007">
    <property type="protein sequence ID" value="REG29809.1"/>
    <property type="molecule type" value="Genomic_DNA"/>
</dbReference>
<evidence type="ECO:0000313" key="3">
    <source>
        <dbReference type="EMBL" id="REG29809.1"/>
    </source>
</evidence>
<dbReference type="Gene3D" id="2.60.120.200">
    <property type="match status" value="1"/>
</dbReference>
<accession>A0ABX9JZ87</accession>
<feature type="chain" id="PRO_5046996046" description="Cip1-like core domain-containing protein" evidence="1">
    <location>
        <begin position="26"/>
        <end position="265"/>
    </location>
</feature>
<keyword evidence="4" id="KW-1185">Reference proteome</keyword>
<evidence type="ECO:0000256" key="1">
    <source>
        <dbReference type="SAM" id="SignalP"/>
    </source>
</evidence>
<name>A0ABX9JZ87_9BACT</name>
<protein>
    <recommendedName>
        <fullName evidence="2">Cip1-like core domain-containing protein</fullName>
    </recommendedName>
</protein>
<dbReference type="InterPro" id="IPR048955">
    <property type="entry name" value="Cip1-like_core"/>
</dbReference>
<dbReference type="Proteomes" id="UP000256345">
    <property type="component" value="Unassembled WGS sequence"/>
</dbReference>
<evidence type="ECO:0000259" key="2">
    <source>
        <dbReference type="Pfam" id="PF21340"/>
    </source>
</evidence>
<feature type="signal peptide" evidence="1">
    <location>
        <begin position="1"/>
        <end position="25"/>
    </location>
</feature>
<dbReference type="RefSeq" id="WP_147332998.1">
    <property type="nucleotide sequence ID" value="NZ_CP011509.1"/>
</dbReference>
<sequence length="265" mass="28926">MNQRRGAWLKLICVLGVSWSCDPNAPDTTSPGTGPGVRACGVEGVLLCDDFESASVGGAPDASKWQVQIFEQKGSIAIDGTQAHSGSKSVYVNGNGAGSYRSVLFTTTAPFPPQHNSFYARVFMRSKNGMGQGHSTYFGGGSADNQRMVRIGFHQYVLEANLIHPGTEYEVMSGPWGEPSKGVQLQAGKWHCVEAFFNGAQHELRVWFDGSEVAGLHTTNWDKNLSTWSPQYGKAWFGFETYHSEQDELWYDDVIIGTQRIGCGG</sequence>
<proteinExistence type="predicted"/>
<gene>
    <name evidence="3" type="ORF">ATI61_107506</name>
</gene>
<organism evidence="3 4">
    <name type="scientific">Archangium gephyra</name>
    <dbReference type="NCBI Taxonomy" id="48"/>
    <lineage>
        <taxon>Bacteria</taxon>
        <taxon>Pseudomonadati</taxon>
        <taxon>Myxococcota</taxon>
        <taxon>Myxococcia</taxon>
        <taxon>Myxococcales</taxon>
        <taxon>Cystobacterineae</taxon>
        <taxon>Archangiaceae</taxon>
        <taxon>Archangium</taxon>
    </lineage>
</organism>
<dbReference type="Pfam" id="PF21340">
    <property type="entry name" value="Polysacc_lyase-like"/>
    <property type="match status" value="1"/>
</dbReference>
<comment type="caution">
    <text evidence="3">The sequence shown here is derived from an EMBL/GenBank/DDBJ whole genome shotgun (WGS) entry which is preliminary data.</text>
</comment>
<feature type="domain" description="Cip1-like core" evidence="2">
    <location>
        <begin position="61"/>
        <end position="258"/>
    </location>
</feature>
<reference evidence="3 4" key="1">
    <citation type="submission" date="2018-08" db="EMBL/GenBank/DDBJ databases">
        <title>Genomic Encyclopedia of Archaeal and Bacterial Type Strains, Phase II (KMG-II): from individual species to whole genera.</title>
        <authorList>
            <person name="Goeker M."/>
        </authorList>
    </citation>
    <scope>NUCLEOTIDE SEQUENCE [LARGE SCALE GENOMIC DNA]</scope>
    <source>
        <strain evidence="3 4">DSM 2261</strain>
    </source>
</reference>
<dbReference type="SUPFAM" id="SSF49899">
    <property type="entry name" value="Concanavalin A-like lectins/glucanases"/>
    <property type="match status" value="1"/>
</dbReference>
<dbReference type="InterPro" id="IPR013320">
    <property type="entry name" value="ConA-like_dom_sf"/>
</dbReference>